<dbReference type="EMBL" id="KN716257">
    <property type="protein sequence ID" value="KJH48758.1"/>
    <property type="molecule type" value="Genomic_DNA"/>
</dbReference>
<sequence length="350" mass="39356">MFEMRASYFARNSNAASAPCLFIVGRTKLTWDDAVKFTENCFAGACAAVVAKVVIAPIERVKLILQLQNSQTTLAPEKRYKGIFDCFIRVPKEQGILSFWRGNGVNIVRACCQESLGYAFKDFFKTWSLNGINPNDNQYRFLLGNLVAGGCSGIATILIIYPLEFIRTRLAIDLGKNFKANTFKYDREFIGMIDCARKIVRHDGVAGVYKGLLPSIQYIMIYRSVYYGLFDFSKPFLSNDENSLGFLRALASAQIVTLIASMLSYPLDTLRRRLMMAAGKKNFMYKGTIECAKHVYVTEGWKAFFSGATVNAMRGTGAALVWLCVTSFLNIRDLITFFCLLQLLLEILIQ</sequence>
<dbReference type="AlphaFoldDB" id="A0A0D8XVW6"/>
<comment type="subcellular location">
    <subcellularLocation>
        <location evidence="17">Membrane</location>
        <topology evidence="17">Multi-pass membrane protein</topology>
    </subcellularLocation>
    <subcellularLocation>
        <location evidence="1">Mitochondrion inner membrane</location>
        <topology evidence="1">Multi-pass membrane protein</topology>
    </subcellularLocation>
</comment>
<reference evidence="19" key="2">
    <citation type="journal article" date="2016" name="Sci. Rep.">
        <title>Dictyocaulus viviparus genome, variome and transcriptome elucidate lungworm biology and support future intervention.</title>
        <authorList>
            <person name="McNulty S.N."/>
            <person name="Strube C."/>
            <person name="Rosa B.A."/>
            <person name="Martin J.C."/>
            <person name="Tyagi R."/>
            <person name="Choi Y.J."/>
            <person name="Wang Q."/>
            <person name="Hallsworth Pepin K."/>
            <person name="Zhang X."/>
            <person name="Ozersky P."/>
            <person name="Wilson R.K."/>
            <person name="Sternberg P.W."/>
            <person name="Gasser R.B."/>
            <person name="Mitreva M."/>
        </authorList>
    </citation>
    <scope>NUCLEOTIDE SEQUENCE [LARGE SCALE GENOMIC DNA]</scope>
    <source>
        <strain evidence="19">HannoverDv2000</strain>
    </source>
</reference>
<dbReference type="GO" id="GO:0005743">
    <property type="term" value="C:mitochondrial inner membrane"/>
    <property type="evidence" value="ECO:0007669"/>
    <property type="project" value="UniProtKB-SubCell"/>
</dbReference>
<keyword evidence="4" id="KW-0488">Methylation</keyword>
<evidence type="ECO:0000256" key="10">
    <source>
        <dbReference type="ARBA" id="ARBA00022989"/>
    </source>
</evidence>
<dbReference type="InterPro" id="IPR023395">
    <property type="entry name" value="MCP_dom_sf"/>
</dbReference>
<dbReference type="PRINTS" id="PR00927">
    <property type="entry name" value="ADPTRNSLCASE"/>
</dbReference>
<evidence type="ECO:0000256" key="2">
    <source>
        <dbReference type="ARBA" id="ARBA00006375"/>
    </source>
</evidence>
<dbReference type="PROSITE" id="PS50920">
    <property type="entry name" value="SOLCAR"/>
    <property type="match status" value="3"/>
</dbReference>
<evidence type="ECO:0000256" key="7">
    <source>
        <dbReference type="ARBA" id="ARBA00022737"/>
    </source>
</evidence>
<evidence type="ECO:0000256" key="1">
    <source>
        <dbReference type="ARBA" id="ARBA00004448"/>
    </source>
</evidence>
<reference evidence="18 19" key="1">
    <citation type="submission" date="2013-11" db="EMBL/GenBank/DDBJ databases">
        <title>Draft genome of the bovine lungworm Dictyocaulus viviparus.</title>
        <authorList>
            <person name="Mitreva M."/>
        </authorList>
    </citation>
    <scope>NUCLEOTIDE SEQUENCE [LARGE SCALE GENOMIC DNA]</scope>
    <source>
        <strain evidence="18 19">HannoverDv2000</strain>
    </source>
</reference>
<comment type="similarity">
    <text evidence="2 16">Belongs to the mitochondrial carrier (TC 2.A.29) family.</text>
</comment>
<evidence type="ECO:0000256" key="12">
    <source>
        <dbReference type="ARBA" id="ARBA00023128"/>
    </source>
</evidence>
<dbReference type="GO" id="GO:1901029">
    <property type="term" value="P:negative regulation of mitochondrial outer membrane permeabilization involved in apoptotic signaling pathway"/>
    <property type="evidence" value="ECO:0007669"/>
    <property type="project" value="TreeGrafter"/>
</dbReference>
<evidence type="ECO:0000313" key="18">
    <source>
        <dbReference type="EMBL" id="KJH48758.1"/>
    </source>
</evidence>
<comment type="subunit">
    <text evidence="17">Monomer.</text>
</comment>
<keyword evidence="9" id="KW-0702">S-nitrosylation</keyword>
<dbReference type="Pfam" id="PF00153">
    <property type="entry name" value="Mito_carr"/>
    <property type="match status" value="3"/>
</dbReference>
<keyword evidence="5" id="KW-0597">Phosphoprotein</keyword>
<dbReference type="InterPro" id="IPR002113">
    <property type="entry name" value="ADT_euk_type"/>
</dbReference>
<keyword evidence="19" id="KW-1185">Reference proteome</keyword>
<dbReference type="GO" id="GO:0005471">
    <property type="term" value="F:ATP:ADP antiporter activity"/>
    <property type="evidence" value="ECO:0007669"/>
    <property type="project" value="UniProtKB-UniRule"/>
</dbReference>
<evidence type="ECO:0000256" key="17">
    <source>
        <dbReference type="RuleBase" id="RU368008"/>
    </source>
</evidence>
<keyword evidence="13 15" id="KW-0472">Membrane</keyword>
<evidence type="ECO:0000256" key="16">
    <source>
        <dbReference type="RuleBase" id="RU000488"/>
    </source>
</evidence>
<feature type="repeat" description="Solcar" evidence="15">
    <location>
        <begin position="35"/>
        <end position="127"/>
    </location>
</feature>
<evidence type="ECO:0000256" key="15">
    <source>
        <dbReference type="PROSITE-ProRule" id="PRU00282"/>
    </source>
</evidence>
<keyword evidence="7" id="KW-0677">Repeat</keyword>
<evidence type="ECO:0000256" key="6">
    <source>
        <dbReference type="ARBA" id="ARBA00022692"/>
    </source>
</evidence>
<keyword evidence="8" id="KW-0999">Mitochondrion inner membrane</keyword>
<evidence type="ECO:0000256" key="5">
    <source>
        <dbReference type="ARBA" id="ARBA00022553"/>
    </source>
</evidence>
<keyword evidence="3 16" id="KW-0813">Transport</keyword>
<feature type="repeat" description="Solcar" evidence="15">
    <location>
        <begin position="244"/>
        <end position="331"/>
    </location>
</feature>
<dbReference type="OrthoDB" id="270584at2759"/>
<dbReference type="InterPro" id="IPR002067">
    <property type="entry name" value="MCP"/>
</dbReference>
<feature type="transmembrane region" description="Helical" evidence="17">
    <location>
        <begin position="207"/>
        <end position="226"/>
    </location>
</feature>
<protein>
    <recommendedName>
        <fullName evidence="17">ADP/ATP translocase</fullName>
    </recommendedName>
    <alternativeName>
        <fullName evidence="17">ADP,ATP carrier protein</fullName>
    </alternativeName>
</protein>
<dbReference type="PANTHER" id="PTHR45635:SF32">
    <property type="entry name" value="ADP_ATP TRANSLOCASE 1"/>
    <property type="match status" value="1"/>
</dbReference>
<dbReference type="Gene3D" id="1.50.40.10">
    <property type="entry name" value="Mitochondrial carrier domain"/>
    <property type="match status" value="1"/>
</dbReference>
<dbReference type="PANTHER" id="PTHR45635">
    <property type="entry name" value="ADP,ATP CARRIER PROTEIN 1-RELATED-RELATED"/>
    <property type="match status" value="1"/>
</dbReference>
<dbReference type="PRINTS" id="PR00926">
    <property type="entry name" value="MITOCARRIER"/>
</dbReference>
<evidence type="ECO:0000256" key="3">
    <source>
        <dbReference type="ARBA" id="ARBA00022448"/>
    </source>
</evidence>
<evidence type="ECO:0000256" key="4">
    <source>
        <dbReference type="ARBA" id="ARBA00022481"/>
    </source>
</evidence>
<keyword evidence="10 17" id="KW-1133">Transmembrane helix</keyword>
<name>A0A0D8XVW6_DICVI</name>
<evidence type="ECO:0000256" key="14">
    <source>
        <dbReference type="ARBA" id="ARBA00024537"/>
    </source>
</evidence>
<organism evidence="18 19">
    <name type="scientific">Dictyocaulus viviparus</name>
    <name type="common">Bovine lungworm</name>
    <dbReference type="NCBI Taxonomy" id="29172"/>
    <lineage>
        <taxon>Eukaryota</taxon>
        <taxon>Metazoa</taxon>
        <taxon>Ecdysozoa</taxon>
        <taxon>Nematoda</taxon>
        <taxon>Chromadorea</taxon>
        <taxon>Rhabditida</taxon>
        <taxon>Rhabditina</taxon>
        <taxon>Rhabditomorpha</taxon>
        <taxon>Strongyloidea</taxon>
        <taxon>Metastrongylidae</taxon>
        <taxon>Dictyocaulus</taxon>
    </lineage>
</organism>
<accession>A0A0D8XVW6</accession>
<evidence type="ECO:0000256" key="8">
    <source>
        <dbReference type="ARBA" id="ARBA00022792"/>
    </source>
</evidence>
<dbReference type="InterPro" id="IPR018108">
    <property type="entry name" value="MCP_transmembrane"/>
</dbReference>
<keyword evidence="12" id="KW-0496">Mitochondrion</keyword>
<evidence type="ECO:0000256" key="9">
    <source>
        <dbReference type="ARBA" id="ARBA00022799"/>
    </source>
</evidence>
<gene>
    <name evidence="18" type="ORF">DICVIV_05152</name>
</gene>
<dbReference type="GO" id="GO:1990544">
    <property type="term" value="P:mitochondrial ATP transmembrane transport"/>
    <property type="evidence" value="ECO:0007669"/>
    <property type="project" value="InterPro"/>
</dbReference>
<comment type="catalytic activity">
    <reaction evidence="14">
        <text>ADP(in) + ATP(out) = ADP(out) + ATP(in)</text>
        <dbReference type="Rhea" id="RHEA:34999"/>
        <dbReference type="ChEBI" id="CHEBI:30616"/>
        <dbReference type="ChEBI" id="CHEBI:456216"/>
    </reaction>
</comment>
<dbReference type="SUPFAM" id="SSF103506">
    <property type="entry name" value="Mitochondrial carrier"/>
    <property type="match status" value="1"/>
</dbReference>
<keyword evidence="6 15" id="KW-0812">Transmembrane</keyword>
<feature type="transmembrane region" description="Helical" evidence="17">
    <location>
        <begin position="246"/>
        <end position="267"/>
    </location>
</feature>
<evidence type="ECO:0000313" key="19">
    <source>
        <dbReference type="Proteomes" id="UP000053766"/>
    </source>
</evidence>
<dbReference type="STRING" id="29172.A0A0D8XVW6"/>
<proteinExistence type="inferred from homology"/>
<comment type="function">
    <text evidence="17">Catalyzes the exchange of ADP and ATP across the membrane.</text>
</comment>
<dbReference type="GO" id="GO:0140021">
    <property type="term" value="P:mitochondrial ADP transmembrane transport"/>
    <property type="evidence" value="ECO:0007669"/>
    <property type="project" value="InterPro"/>
</dbReference>
<feature type="transmembrane region" description="Helical" evidence="17">
    <location>
        <begin position="141"/>
        <end position="161"/>
    </location>
</feature>
<dbReference type="Proteomes" id="UP000053766">
    <property type="component" value="Unassembled WGS sequence"/>
</dbReference>
<keyword evidence="11" id="KW-0007">Acetylation</keyword>
<evidence type="ECO:0000256" key="11">
    <source>
        <dbReference type="ARBA" id="ARBA00022990"/>
    </source>
</evidence>
<feature type="repeat" description="Solcar" evidence="15">
    <location>
        <begin position="140"/>
        <end position="236"/>
    </location>
</feature>
<comment type="caution">
    <text evidence="17">Lacks conserved residue(s) required for the propagation of feature annotation.</text>
</comment>
<evidence type="ECO:0000256" key="13">
    <source>
        <dbReference type="ARBA" id="ARBA00023136"/>
    </source>
</evidence>